<dbReference type="GO" id="GO:0030015">
    <property type="term" value="C:CCR4-NOT core complex"/>
    <property type="evidence" value="ECO:0007669"/>
    <property type="project" value="InterPro"/>
</dbReference>
<evidence type="ECO:0000256" key="2">
    <source>
        <dbReference type="ARBA" id="ARBA00004496"/>
    </source>
</evidence>
<name>F0YIP0_AURAN</name>
<feature type="compositionally biased region" description="Polar residues" evidence="9">
    <location>
        <begin position="537"/>
        <end position="555"/>
    </location>
</feature>
<keyword evidence="4" id="KW-0963">Cytoplasm</keyword>
<dbReference type="PANTHER" id="PTHR23326">
    <property type="entry name" value="CCR4 NOT-RELATED"/>
    <property type="match status" value="1"/>
</dbReference>
<dbReference type="Proteomes" id="UP000002729">
    <property type="component" value="Unassembled WGS sequence"/>
</dbReference>
<dbReference type="GO" id="GO:0005634">
    <property type="term" value="C:nucleus"/>
    <property type="evidence" value="ECO:0007669"/>
    <property type="project" value="UniProtKB-SubCell"/>
</dbReference>
<evidence type="ECO:0000259" key="10">
    <source>
        <dbReference type="Pfam" id="PF04065"/>
    </source>
</evidence>
<feature type="compositionally biased region" description="Low complexity" evidence="9">
    <location>
        <begin position="396"/>
        <end position="426"/>
    </location>
</feature>
<keyword evidence="6" id="KW-0805">Transcription regulation</keyword>
<accession>F0YIP0</accession>
<evidence type="ECO:0000256" key="6">
    <source>
        <dbReference type="ARBA" id="ARBA00023015"/>
    </source>
</evidence>
<evidence type="ECO:0000256" key="5">
    <source>
        <dbReference type="ARBA" id="ARBA00022491"/>
    </source>
</evidence>
<proteinExistence type="inferred from homology"/>
<evidence type="ECO:0000259" key="11">
    <source>
        <dbReference type="Pfam" id="PF04153"/>
    </source>
</evidence>
<feature type="compositionally biased region" description="Gly residues" evidence="9">
    <location>
        <begin position="427"/>
        <end position="440"/>
    </location>
</feature>
<sequence length="893" mass="97584">MSANRKLQTEIDRTLKKVEEGVEIFDEIWDKVYSATQQNQKEKYEVDLKKEIKKLQRHRDQIKTWVASSDIKDKRPLTDVHHSARKLIETKMEQFKVCEKETKTKTYSKEGLARETKIDPHEAAKNSTRDWLSEKVDQLSLQIDMHEADMEKLTSGKGSKRNKQEIEQLEASIKRHRWHIARLEQITRLLDNDALQHEQINEIKEDVEYYIDANQEPDFMDAYDETMDIFESLDLGDLPTDEDAAAAAAANTDEKKKKKKKGDDDDDDEKDDKKKKKKDKQAEKEAKEEAKKEKKANKAKATTAMPLTIGRATVAKAAPAPVPAAAAPIKGAKGASTTSKGMPTPGVPTPQQVAPPASGAESLANILKQQSAQQQQTGVAMADRLRAQQQQPTAPVPGAAFSAAAQRSQHQQQTSSLVMSQQAPGRGAQGGAQGAGGSIGFGTTRSGQGNSSGYGYGTNDSRAGTRQQGIIPQQGQSPQQGHDGGLSMLARTRAPGASPPSNLPTIGPVSGQQSVAGTMFQNAPGSGALGTAPSRGLTPQTAAGGSVRSSTTHNCPVQSRGAQVALDQCFAPGASLEPLLDISEHMAADDTYVRLLDAQGPSGNDDNAVSLSARKLAALALSMRRAPRKADSERPRQYVPRNPYATPPAFPSTPAPTFDDAKRHEEPKVTTDEFEQGTYVYFDYETGWCQRIKSDFTFEYNFLEDELGPAPLYELSKTTVTTALIVRSTVFQIGHAKITLVRIDASPQSQNLWRLRSVKTAAPTRRDQTWRVRQARREERIRGWDNEIVNSDTGRQPSGAALPCGVNYRGYAVAVQEDSPSITVRDATITGLESRLTDTTGAEERHATSASAGCTLLQFAVSIRLEATQAALPHLRSSCFYGLYLNVKLMYGT</sequence>
<feature type="domain" description="NOT2/NOT3/NOT5 C-terminal" evidence="11">
    <location>
        <begin position="663"/>
        <end position="703"/>
    </location>
</feature>
<feature type="region of interest" description="Disordered" evidence="9">
    <location>
        <begin position="244"/>
        <end position="304"/>
    </location>
</feature>
<gene>
    <name evidence="12" type="ORF">AURANDRAFT_72374</name>
</gene>
<comment type="similarity">
    <text evidence="3">Belongs to the CNOT2/3/5 family.</text>
</comment>
<dbReference type="RefSeq" id="XP_009040374.1">
    <property type="nucleotide sequence ID" value="XM_009042126.1"/>
</dbReference>
<dbReference type="GeneID" id="20228680"/>
<dbReference type="GO" id="GO:0005737">
    <property type="term" value="C:cytoplasm"/>
    <property type="evidence" value="ECO:0007669"/>
    <property type="project" value="UniProtKB-SubCell"/>
</dbReference>
<keyword evidence="13" id="KW-1185">Reference proteome</keyword>
<evidence type="ECO:0000313" key="12">
    <source>
        <dbReference type="EMBL" id="EGB05023.1"/>
    </source>
</evidence>
<evidence type="ECO:0000256" key="9">
    <source>
        <dbReference type="SAM" id="MobiDB-lite"/>
    </source>
</evidence>
<dbReference type="InterPro" id="IPR038635">
    <property type="entry name" value="CCR4-NOT_su2/3/5_C_sf"/>
</dbReference>
<evidence type="ECO:0000256" key="8">
    <source>
        <dbReference type="ARBA" id="ARBA00023242"/>
    </source>
</evidence>
<dbReference type="eggNOG" id="KOG2150">
    <property type="taxonomic scope" value="Eukaryota"/>
</dbReference>
<evidence type="ECO:0000256" key="1">
    <source>
        <dbReference type="ARBA" id="ARBA00004123"/>
    </source>
</evidence>
<comment type="subcellular location">
    <subcellularLocation>
        <location evidence="2">Cytoplasm</location>
    </subcellularLocation>
    <subcellularLocation>
        <location evidence="1">Nucleus</location>
    </subcellularLocation>
</comment>
<keyword evidence="7" id="KW-0804">Transcription</keyword>
<organism evidence="13">
    <name type="scientific">Aureococcus anophagefferens</name>
    <name type="common">Harmful bloom alga</name>
    <dbReference type="NCBI Taxonomy" id="44056"/>
    <lineage>
        <taxon>Eukaryota</taxon>
        <taxon>Sar</taxon>
        <taxon>Stramenopiles</taxon>
        <taxon>Ochrophyta</taxon>
        <taxon>Pelagophyceae</taxon>
        <taxon>Pelagomonadales</taxon>
        <taxon>Pelagomonadaceae</taxon>
        <taxon>Aureococcus</taxon>
    </lineage>
</organism>
<feature type="domain" description="CCR4-Not complex component Not N-terminal" evidence="10">
    <location>
        <begin position="4"/>
        <end position="235"/>
    </location>
</feature>
<feature type="compositionally biased region" description="Low complexity" evidence="9">
    <location>
        <begin position="467"/>
        <end position="481"/>
    </location>
</feature>
<dbReference type="InterPro" id="IPR007282">
    <property type="entry name" value="NOT2/3/5_C"/>
</dbReference>
<dbReference type="Gene3D" id="2.30.30.1020">
    <property type="entry name" value="CCR4-NOT complex subunit 2/3/5, C-terminal domain"/>
    <property type="match status" value="2"/>
</dbReference>
<evidence type="ECO:0000313" key="13">
    <source>
        <dbReference type="Proteomes" id="UP000002729"/>
    </source>
</evidence>
<dbReference type="InterPro" id="IPR007207">
    <property type="entry name" value="Not_N"/>
</dbReference>
<feature type="compositionally biased region" description="Pro residues" evidence="9">
    <location>
        <begin position="645"/>
        <end position="654"/>
    </location>
</feature>
<feature type="region of interest" description="Disordered" evidence="9">
    <location>
        <begin position="624"/>
        <end position="660"/>
    </location>
</feature>
<feature type="region of interest" description="Disordered" evidence="9">
    <location>
        <begin position="327"/>
        <end position="555"/>
    </location>
</feature>
<dbReference type="OrthoDB" id="293823at2759"/>
<feature type="compositionally biased region" description="Basic and acidic residues" evidence="9">
    <location>
        <begin position="280"/>
        <end position="292"/>
    </location>
</feature>
<dbReference type="Pfam" id="PF04065">
    <property type="entry name" value="Not3"/>
    <property type="match status" value="1"/>
</dbReference>
<dbReference type="InParanoid" id="F0YIP0"/>
<dbReference type="Pfam" id="PF04153">
    <property type="entry name" value="NOT2_3_5_C"/>
    <property type="match status" value="1"/>
</dbReference>
<keyword evidence="8" id="KW-0539">Nucleus</keyword>
<dbReference type="KEGG" id="aaf:AURANDRAFT_72374"/>
<evidence type="ECO:0000256" key="3">
    <source>
        <dbReference type="ARBA" id="ARBA00007682"/>
    </source>
</evidence>
<evidence type="ECO:0008006" key="14">
    <source>
        <dbReference type="Google" id="ProtNLM"/>
    </source>
</evidence>
<dbReference type="EMBL" id="GL833145">
    <property type="protein sequence ID" value="EGB05023.1"/>
    <property type="molecule type" value="Genomic_DNA"/>
</dbReference>
<dbReference type="GO" id="GO:0006355">
    <property type="term" value="P:regulation of DNA-templated transcription"/>
    <property type="evidence" value="ECO:0007669"/>
    <property type="project" value="InterPro"/>
</dbReference>
<dbReference type="AlphaFoldDB" id="F0YIP0"/>
<feature type="compositionally biased region" description="Polar residues" evidence="9">
    <location>
        <begin position="503"/>
        <end position="524"/>
    </location>
</feature>
<evidence type="ECO:0000256" key="4">
    <source>
        <dbReference type="ARBA" id="ARBA00022490"/>
    </source>
</evidence>
<evidence type="ECO:0000256" key="7">
    <source>
        <dbReference type="ARBA" id="ARBA00023163"/>
    </source>
</evidence>
<keyword evidence="5" id="KW-0678">Repressor</keyword>
<reference evidence="12 13" key="1">
    <citation type="journal article" date="2011" name="Proc. Natl. Acad. Sci. U.S.A.">
        <title>Niche of harmful alga Aureococcus anophagefferens revealed through ecogenomics.</title>
        <authorList>
            <person name="Gobler C.J."/>
            <person name="Berry D.L."/>
            <person name="Dyhrman S.T."/>
            <person name="Wilhelm S.W."/>
            <person name="Salamov A."/>
            <person name="Lobanov A.V."/>
            <person name="Zhang Y."/>
            <person name="Collier J.L."/>
            <person name="Wurch L.L."/>
            <person name="Kustka A.B."/>
            <person name="Dill B.D."/>
            <person name="Shah M."/>
            <person name="VerBerkmoes N.C."/>
            <person name="Kuo A."/>
            <person name="Terry A."/>
            <person name="Pangilinan J."/>
            <person name="Lindquist E.A."/>
            <person name="Lucas S."/>
            <person name="Paulsen I.T."/>
            <person name="Hattenrath-Lehmann T.K."/>
            <person name="Talmage S.C."/>
            <person name="Walker E.A."/>
            <person name="Koch F."/>
            <person name="Burson A.M."/>
            <person name="Marcoval M.A."/>
            <person name="Tang Y.Z."/>
            <person name="Lecleir G.R."/>
            <person name="Coyne K.J."/>
            <person name="Berg G.M."/>
            <person name="Bertrand E.M."/>
            <person name="Saito M.A."/>
            <person name="Gladyshev V.N."/>
            <person name="Grigoriev I.V."/>
        </authorList>
    </citation>
    <scope>NUCLEOTIDE SEQUENCE [LARGE SCALE GENOMIC DNA]</scope>
    <source>
        <strain evidence="13">CCMP 1984</strain>
    </source>
</reference>
<protein>
    <recommendedName>
        <fullName evidence="14">CCR4-Not complex component Not N-terminal domain-containing protein</fullName>
    </recommendedName>
</protein>
<dbReference type="InterPro" id="IPR040168">
    <property type="entry name" value="Not2/3/5"/>
</dbReference>